<dbReference type="EMBL" id="NEVH01008207">
    <property type="protein sequence ID" value="PNF34658.1"/>
    <property type="molecule type" value="Genomic_DNA"/>
</dbReference>
<protein>
    <submittedName>
        <fullName evidence="1">Uncharacterized protein</fullName>
    </submittedName>
</protein>
<evidence type="ECO:0000313" key="1">
    <source>
        <dbReference type="EMBL" id="PNF34658.1"/>
    </source>
</evidence>
<name>A0A2J7R1E3_9NEOP</name>
<sequence>VHLALSVVPYGCETWSLILREEHRLRVFENRVLRRIFEPKRDEGVPRSPDITPCYFFLWGYVKDRVFVPPLMSNVDDLKNRITAVVASVEEDTLRGVLDEFSYGLNVRAAGKHIEHLKKKKVNKT</sequence>
<organism evidence="1 2">
    <name type="scientific">Cryptotermes secundus</name>
    <dbReference type="NCBI Taxonomy" id="105785"/>
    <lineage>
        <taxon>Eukaryota</taxon>
        <taxon>Metazoa</taxon>
        <taxon>Ecdysozoa</taxon>
        <taxon>Arthropoda</taxon>
        <taxon>Hexapoda</taxon>
        <taxon>Insecta</taxon>
        <taxon>Pterygota</taxon>
        <taxon>Neoptera</taxon>
        <taxon>Polyneoptera</taxon>
        <taxon>Dictyoptera</taxon>
        <taxon>Blattodea</taxon>
        <taxon>Blattoidea</taxon>
        <taxon>Termitoidae</taxon>
        <taxon>Kalotermitidae</taxon>
        <taxon>Cryptotermitinae</taxon>
        <taxon>Cryptotermes</taxon>
    </lineage>
</organism>
<dbReference type="PANTHER" id="PTHR47326:SF1">
    <property type="entry name" value="HTH PSQ-TYPE DOMAIN-CONTAINING PROTEIN"/>
    <property type="match status" value="1"/>
</dbReference>
<keyword evidence="2" id="KW-1185">Reference proteome</keyword>
<dbReference type="PANTHER" id="PTHR47326">
    <property type="entry name" value="TRANSPOSABLE ELEMENT TC3 TRANSPOSASE-LIKE PROTEIN"/>
    <property type="match status" value="1"/>
</dbReference>
<dbReference type="GO" id="GO:0003676">
    <property type="term" value="F:nucleic acid binding"/>
    <property type="evidence" value="ECO:0007669"/>
    <property type="project" value="InterPro"/>
</dbReference>
<comment type="caution">
    <text evidence="1">The sequence shown here is derived from an EMBL/GenBank/DDBJ whole genome shotgun (WGS) entry which is preliminary data.</text>
</comment>
<gene>
    <name evidence="1" type="ORF">B7P43_G05713</name>
</gene>
<dbReference type="Proteomes" id="UP000235965">
    <property type="component" value="Unassembled WGS sequence"/>
</dbReference>
<reference evidence="1 2" key="1">
    <citation type="submission" date="2017-12" db="EMBL/GenBank/DDBJ databases">
        <title>Hemimetabolous genomes reveal molecular basis of termite eusociality.</title>
        <authorList>
            <person name="Harrison M.C."/>
            <person name="Jongepier E."/>
            <person name="Robertson H.M."/>
            <person name="Arning N."/>
            <person name="Bitard-Feildel T."/>
            <person name="Chao H."/>
            <person name="Childers C.P."/>
            <person name="Dinh H."/>
            <person name="Doddapaneni H."/>
            <person name="Dugan S."/>
            <person name="Gowin J."/>
            <person name="Greiner C."/>
            <person name="Han Y."/>
            <person name="Hu H."/>
            <person name="Hughes D.S.T."/>
            <person name="Huylmans A.-K."/>
            <person name="Kemena C."/>
            <person name="Kremer L.P.M."/>
            <person name="Lee S.L."/>
            <person name="Lopez-Ezquerra A."/>
            <person name="Mallet L."/>
            <person name="Monroy-Kuhn J.M."/>
            <person name="Moser A."/>
            <person name="Murali S.C."/>
            <person name="Muzny D.M."/>
            <person name="Otani S."/>
            <person name="Piulachs M.-D."/>
            <person name="Poelchau M."/>
            <person name="Qu J."/>
            <person name="Schaub F."/>
            <person name="Wada-Katsumata A."/>
            <person name="Worley K.C."/>
            <person name="Xie Q."/>
            <person name="Ylla G."/>
            <person name="Poulsen M."/>
            <person name="Gibbs R.A."/>
            <person name="Schal C."/>
            <person name="Richards S."/>
            <person name="Belles X."/>
            <person name="Korb J."/>
            <person name="Bornberg-Bauer E."/>
        </authorList>
    </citation>
    <scope>NUCLEOTIDE SEQUENCE [LARGE SCALE GENOMIC DNA]</scope>
    <source>
        <tissue evidence="1">Whole body</tissue>
    </source>
</reference>
<dbReference type="InterPro" id="IPR036397">
    <property type="entry name" value="RNaseH_sf"/>
</dbReference>
<dbReference type="Gene3D" id="3.30.420.10">
    <property type="entry name" value="Ribonuclease H-like superfamily/Ribonuclease H"/>
    <property type="match status" value="1"/>
</dbReference>
<accession>A0A2J7R1E3</accession>
<proteinExistence type="predicted"/>
<dbReference type="InParanoid" id="A0A2J7R1E3"/>
<evidence type="ECO:0000313" key="2">
    <source>
        <dbReference type="Proteomes" id="UP000235965"/>
    </source>
</evidence>
<feature type="non-terminal residue" evidence="1">
    <location>
        <position position="1"/>
    </location>
</feature>
<dbReference type="STRING" id="105785.A0A2J7R1E3"/>
<dbReference type="AlphaFoldDB" id="A0A2J7R1E3"/>